<dbReference type="EMBL" id="CP048620">
    <property type="protein sequence ID" value="QPJ66373.1"/>
    <property type="molecule type" value="Genomic_DNA"/>
</dbReference>
<gene>
    <name evidence="2" type="ORF">G3M78_13600</name>
</gene>
<reference evidence="3" key="1">
    <citation type="submission" date="2020-02" db="EMBL/GenBank/DDBJ databases">
        <title>Genomic and physiological characterization of two novel Nitrospinaceae genera.</title>
        <authorList>
            <person name="Mueller A.J."/>
            <person name="Jung M.-Y."/>
            <person name="Strachan C.R."/>
            <person name="Herbold C.W."/>
            <person name="Kirkegaard R.H."/>
            <person name="Daims H."/>
        </authorList>
    </citation>
    <scope>NUCLEOTIDE SEQUENCE [LARGE SCALE GENOMIC DNA]</scope>
</reference>
<keyword evidence="1" id="KW-0472">Membrane</keyword>
<dbReference type="KEGG" id="nva:G3M78_13600"/>
<protein>
    <submittedName>
        <fullName evidence="2">Uncharacterized protein</fullName>
    </submittedName>
</protein>
<accession>A0A7T0C4I3</accession>
<keyword evidence="1" id="KW-0812">Transmembrane</keyword>
<evidence type="ECO:0000313" key="3">
    <source>
        <dbReference type="Proteomes" id="UP000594464"/>
    </source>
</evidence>
<evidence type="ECO:0000256" key="1">
    <source>
        <dbReference type="SAM" id="Phobius"/>
    </source>
</evidence>
<dbReference type="AlphaFoldDB" id="A0A7T0C4I3"/>
<keyword evidence="1" id="KW-1133">Transmembrane helix</keyword>
<organism evidence="2 3">
    <name type="scientific">Candidatus Nitrohelix vancouverensis</name>
    <dbReference type="NCBI Taxonomy" id="2705534"/>
    <lineage>
        <taxon>Bacteria</taxon>
        <taxon>Pseudomonadati</taxon>
        <taxon>Nitrospinota/Tectimicrobiota group</taxon>
        <taxon>Nitrospinota</taxon>
        <taxon>Nitrospinia</taxon>
        <taxon>Nitrospinales</taxon>
        <taxon>Nitrospinaceae</taxon>
        <taxon>Candidatus Nitrohelix</taxon>
    </lineage>
</organism>
<feature type="transmembrane region" description="Helical" evidence="1">
    <location>
        <begin position="46"/>
        <end position="77"/>
    </location>
</feature>
<sequence>MKHEKFVEKLRNGDIHIVIDRAVAFKIVETGRLGAAYQKTQTVYTWIWFLGLPLGIALALLYKWWLGLIVIFISLGLPQGIKRSASRGVRDKLIEDPEFFEFALQYKAFEIVKNRR</sequence>
<proteinExistence type="predicted"/>
<name>A0A7T0C4I3_9BACT</name>
<evidence type="ECO:0000313" key="2">
    <source>
        <dbReference type="EMBL" id="QPJ66373.1"/>
    </source>
</evidence>
<dbReference type="Proteomes" id="UP000594464">
    <property type="component" value="Chromosome"/>
</dbReference>